<evidence type="ECO:0000256" key="1">
    <source>
        <dbReference type="ARBA" id="ARBA00022723"/>
    </source>
</evidence>
<dbReference type="GO" id="GO:0003677">
    <property type="term" value="F:DNA binding"/>
    <property type="evidence" value="ECO:0007669"/>
    <property type="project" value="UniProtKB-UniRule"/>
</dbReference>
<dbReference type="Proteomes" id="UP001186944">
    <property type="component" value="Unassembled WGS sequence"/>
</dbReference>
<dbReference type="GO" id="GO:0008270">
    <property type="term" value="F:zinc ion binding"/>
    <property type="evidence" value="ECO:0007669"/>
    <property type="project" value="UniProtKB-KW"/>
</dbReference>
<dbReference type="Pfam" id="PF05485">
    <property type="entry name" value="THAP"/>
    <property type="match status" value="1"/>
</dbReference>
<organism evidence="8 9">
    <name type="scientific">Pinctada imbricata</name>
    <name type="common">Atlantic pearl-oyster</name>
    <name type="synonym">Pinctada martensii</name>
    <dbReference type="NCBI Taxonomy" id="66713"/>
    <lineage>
        <taxon>Eukaryota</taxon>
        <taxon>Metazoa</taxon>
        <taxon>Spiralia</taxon>
        <taxon>Lophotrochozoa</taxon>
        <taxon>Mollusca</taxon>
        <taxon>Bivalvia</taxon>
        <taxon>Autobranchia</taxon>
        <taxon>Pteriomorphia</taxon>
        <taxon>Pterioida</taxon>
        <taxon>Pterioidea</taxon>
        <taxon>Pteriidae</taxon>
        <taxon>Pinctada</taxon>
    </lineage>
</organism>
<evidence type="ECO:0000256" key="5">
    <source>
        <dbReference type="PROSITE-ProRule" id="PRU00309"/>
    </source>
</evidence>
<dbReference type="PROSITE" id="PS50950">
    <property type="entry name" value="ZF_THAP"/>
    <property type="match status" value="1"/>
</dbReference>
<gene>
    <name evidence="8" type="ORF">FSP39_000998</name>
</gene>
<evidence type="ECO:0000256" key="3">
    <source>
        <dbReference type="ARBA" id="ARBA00022833"/>
    </source>
</evidence>
<keyword evidence="9" id="KW-1185">Reference proteome</keyword>
<evidence type="ECO:0000259" key="7">
    <source>
        <dbReference type="PROSITE" id="PS50950"/>
    </source>
</evidence>
<proteinExistence type="predicted"/>
<evidence type="ECO:0000256" key="6">
    <source>
        <dbReference type="SAM" id="MobiDB-lite"/>
    </source>
</evidence>
<feature type="region of interest" description="Disordered" evidence="6">
    <location>
        <begin position="105"/>
        <end position="139"/>
    </location>
</feature>
<comment type="caution">
    <text evidence="8">The sequence shown here is derived from an EMBL/GenBank/DDBJ whole genome shotgun (WGS) entry which is preliminary data.</text>
</comment>
<keyword evidence="4 5" id="KW-0238">DNA-binding</keyword>
<dbReference type="EMBL" id="VSWD01000009">
    <property type="protein sequence ID" value="KAK3092302.1"/>
    <property type="molecule type" value="Genomic_DNA"/>
</dbReference>
<evidence type="ECO:0000256" key="4">
    <source>
        <dbReference type="ARBA" id="ARBA00023125"/>
    </source>
</evidence>
<keyword evidence="2 5" id="KW-0863">Zinc-finger</keyword>
<evidence type="ECO:0000256" key="2">
    <source>
        <dbReference type="ARBA" id="ARBA00022771"/>
    </source>
</evidence>
<keyword evidence="3" id="KW-0862">Zinc</keyword>
<feature type="domain" description="THAP-type" evidence="7">
    <location>
        <begin position="1"/>
        <end position="103"/>
    </location>
</feature>
<protein>
    <recommendedName>
        <fullName evidence="7">THAP-type domain-containing protein</fullName>
    </recommendedName>
</protein>
<name>A0AA88XUY4_PINIB</name>
<accession>A0AA88XUY4</accession>
<reference evidence="8" key="1">
    <citation type="submission" date="2019-08" db="EMBL/GenBank/DDBJ databases">
        <title>The improved chromosome-level genome for the pearl oyster Pinctada fucata martensii using PacBio sequencing and Hi-C.</title>
        <authorList>
            <person name="Zheng Z."/>
        </authorList>
    </citation>
    <scope>NUCLEOTIDE SEQUENCE</scope>
    <source>
        <strain evidence="8">ZZ-2019</strain>
        <tissue evidence="8">Adductor muscle</tissue>
    </source>
</reference>
<dbReference type="InterPro" id="IPR006612">
    <property type="entry name" value="THAP_Znf"/>
</dbReference>
<evidence type="ECO:0000313" key="8">
    <source>
        <dbReference type="EMBL" id="KAK3092302.1"/>
    </source>
</evidence>
<dbReference type="SMART" id="SM00980">
    <property type="entry name" value="THAP"/>
    <property type="match status" value="1"/>
</dbReference>
<keyword evidence="1" id="KW-0479">Metal-binding</keyword>
<evidence type="ECO:0000313" key="9">
    <source>
        <dbReference type="Proteomes" id="UP001186944"/>
    </source>
</evidence>
<dbReference type="AlphaFoldDB" id="A0AA88XUY4"/>
<sequence length="184" mass="20716">MSKRSCCVKDCSNSWYTLKKWKSQFCETHGINYGTGRCVCDPPFTLIPFPTVAKDGHSRAVWVKNVNRSKGDQNWLPDPYSRICSAHFVDGKPSSSNPYPTVKIGHSNPVTQGRAPPKDRQTVSVTPSKKRKLKKSENSDIHDIDTNELKKILTIISIALTIEHQMEHRRTPSKLEVGPGAREE</sequence>